<dbReference type="KEGG" id="hdf:AArcSl_0721"/>
<evidence type="ECO:0000259" key="1">
    <source>
        <dbReference type="Pfam" id="PF02589"/>
    </source>
</evidence>
<dbReference type="Pfam" id="PF02589">
    <property type="entry name" value="LUD_dom"/>
    <property type="match status" value="1"/>
</dbReference>
<protein>
    <submittedName>
        <fullName evidence="2">L-lactate dehydrogenase complex protein LldG</fullName>
    </submittedName>
</protein>
<dbReference type="InterPro" id="IPR003741">
    <property type="entry name" value="LUD_dom"/>
</dbReference>
<proteinExistence type="predicted"/>
<evidence type="ECO:0000313" key="3">
    <source>
        <dbReference type="Proteomes" id="UP000263012"/>
    </source>
</evidence>
<name>A0A343TGZ8_9EURY</name>
<dbReference type="OrthoDB" id="199019at2157"/>
<dbReference type="EMBL" id="CP025066">
    <property type="protein sequence ID" value="AUX08370.1"/>
    <property type="molecule type" value="Genomic_DNA"/>
</dbReference>
<organism evidence="2 3">
    <name type="scientific">Halalkaliarchaeum desulfuricum</name>
    <dbReference type="NCBI Taxonomy" id="2055893"/>
    <lineage>
        <taxon>Archaea</taxon>
        <taxon>Methanobacteriati</taxon>
        <taxon>Methanobacteriota</taxon>
        <taxon>Stenosarchaea group</taxon>
        <taxon>Halobacteria</taxon>
        <taxon>Halobacteriales</taxon>
        <taxon>Haloferacaceae</taxon>
        <taxon>Halalkaliarchaeum</taxon>
    </lineage>
</organism>
<dbReference type="InterPro" id="IPR037171">
    <property type="entry name" value="NagB/RpiA_transferase-like"/>
</dbReference>
<dbReference type="PANTHER" id="PTHR43682:SF1">
    <property type="entry name" value="LACTATE UTILIZATION PROTEIN C"/>
    <property type="match status" value="1"/>
</dbReference>
<dbReference type="Gene3D" id="3.40.50.10420">
    <property type="entry name" value="NagB/RpiA/CoA transferase-like"/>
    <property type="match status" value="1"/>
</dbReference>
<keyword evidence="3" id="KW-1185">Reference proteome</keyword>
<dbReference type="PANTHER" id="PTHR43682">
    <property type="entry name" value="LACTATE UTILIZATION PROTEIN C"/>
    <property type="match status" value="1"/>
</dbReference>
<evidence type="ECO:0000313" key="2">
    <source>
        <dbReference type="EMBL" id="AUX08370.1"/>
    </source>
</evidence>
<feature type="domain" description="LUD" evidence="1">
    <location>
        <begin position="65"/>
        <end position="165"/>
    </location>
</feature>
<dbReference type="AlphaFoldDB" id="A0A343TGZ8"/>
<dbReference type="InterPro" id="IPR024185">
    <property type="entry name" value="FTHF_cligase-like_sf"/>
</dbReference>
<accession>A0A343TGZ8</accession>
<dbReference type="Proteomes" id="UP000263012">
    <property type="component" value="Chromosome"/>
</dbReference>
<gene>
    <name evidence="2" type="primary">lldG</name>
    <name evidence="2" type="ORF">AArcSl_0721</name>
</gene>
<sequence length="184" mass="19446">MVTSVVGTFTSKLDEIDVAVSQIERGELAETIDRVVRTPAVGVPVDVDGGSLPDVVEVEPTVDDVRAARTGVTPATLGIAEYGSVVLEADPFGSEVASLFPELHVAVLRESDVVGEMREAFEWLGPRLREDRSSEIIATGPSATADMGGLVRGAHGPEAVHVILLADRVEETVERGSETEVADE</sequence>
<dbReference type="SUPFAM" id="SSF100950">
    <property type="entry name" value="NagB/RpiA/CoA transferase-like"/>
    <property type="match status" value="1"/>
</dbReference>
<reference evidence="3" key="1">
    <citation type="submission" date="2017-11" db="EMBL/GenBank/DDBJ databases">
        <title>Phenotypic and genomic properties of facultatively anaerobic sulfur-reducing natronoarchaea from hypersaline soda lakes.</title>
        <authorList>
            <person name="Sorokin D.Y."/>
            <person name="Kublanov I.V."/>
            <person name="Roman P."/>
            <person name="Sinninghe Damste J.S."/>
            <person name="Golyshin P.N."/>
            <person name="Rojo D."/>
            <person name="Ciordia S."/>
            <person name="Mena M.D.C."/>
            <person name="Ferrer M."/>
            <person name="Messina E."/>
            <person name="Smedile F."/>
            <person name="La Spada G."/>
            <person name="La Cono V."/>
            <person name="Yakimov M.M."/>
        </authorList>
    </citation>
    <scope>NUCLEOTIDE SEQUENCE [LARGE SCALE GENOMIC DNA]</scope>
    <source>
        <strain evidence="3">AArc-Sl</strain>
    </source>
</reference>